<dbReference type="Pfam" id="PF13855">
    <property type="entry name" value="LRR_8"/>
    <property type="match status" value="1"/>
</dbReference>
<keyword evidence="3" id="KW-0677">Repeat</keyword>
<dbReference type="PANTHER" id="PTHR24369:SF210">
    <property type="entry name" value="CHAOPTIN-RELATED"/>
    <property type="match status" value="1"/>
</dbReference>
<gene>
    <name evidence="6" type="ORF">JYU34_007717</name>
</gene>
<evidence type="ECO:0000313" key="6">
    <source>
        <dbReference type="EMBL" id="KAG7307513.1"/>
    </source>
</evidence>
<dbReference type="InterPro" id="IPR050541">
    <property type="entry name" value="LRR_TM_domain-containing"/>
</dbReference>
<dbReference type="EMBL" id="JAHIBW010000010">
    <property type="protein sequence ID" value="KAG7307513.1"/>
    <property type="molecule type" value="Genomic_DNA"/>
</dbReference>
<dbReference type="Gene3D" id="3.80.10.10">
    <property type="entry name" value="Ribonuclease Inhibitor"/>
    <property type="match status" value="1"/>
</dbReference>
<keyword evidence="7" id="KW-1185">Reference proteome</keyword>
<keyword evidence="5" id="KW-0812">Transmembrane</keyword>
<protein>
    <submittedName>
        <fullName evidence="6">Uncharacterized protein</fullName>
    </submittedName>
</protein>
<feature type="transmembrane region" description="Helical" evidence="5">
    <location>
        <begin position="541"/>
        <end position="564"/>
    </location>
</feature>
<evidence type="ECO:0000313" key="7">
    <source>
        <dbReference type="Proteomes" id="UP000823941"/>
    </source>
</evidence>
<feature type="compositionally biased region" description="Low complexity" evidence="4">
    <location>
        <begin position="617"/>
        <end position="630"/>
    </location>
</feature>
<keyword evidence="5" id="KW-1133">Transmembrane helix</keyword>
<feature type="compositionally biased region" description="Polar residues" evidence="4">
    <location>
        <begin position="598"/>
        <end position="608"/>
    </location>
</feature>
<organism evidence="6 7">
    <name type="scientific">Plutella xylostella</name>
    <name type="common">Diamondback moth</name>
    <name type="synonym">Plutella maculipennis</name>
    <dbReference type="NCBI Taxonomy" id="51655"/>
    <lineage>
        <taxon>Eukaryota</taxon>
        <taxon>Metazoa</taxon>
        <taxon>Ecdysozoa</taxon>
        <taxon>Arthropoda</taxon>
        <taxon>Hexapoda</taxon>
        <taxon>Insecta</taxon>
        <taxon>Pterygota</taxon>
        <taxon>Neoptera</taxon>
        <taxon>Endopterygota</taxon>
        <taxon>Lepidoptera</taxon>
        <taxon>Glossata</taxon>
        <taxon>Ditrysia</taxon>
        <taxon>Yponomeutoidea</taxon>
        <taxon>Plutellidae</taxon>
        <taxon>Plutella</taxon>
    </lineage>
</organism>
<dbReference type="InterPro" id="IPR001611">
    <property type="entry name" value="Leu-rich_rpt"/>
</dbReference>
<evidence type="ECO:0000256" key="2">
    <source>
        <dbReference type="ARBA" id="ARBA00022729"/>
    </source>
</evidence>
<accession>A0ABQ7QR63</accession>
<keyword evidence="1" id="KW-0433">Leucine-rich repeat</keyword>
<feature type="region of interest" description="Disordered" evidence="4">
    <location>
        <begin position="598"/>
        <end position="636"/>
    </location>
</feature>
<evidence type="ECO:0000256" key="1">
    <source>
        <dbReference type="ARBA" id="ARBA00022614"/>
    </source>
</evidence>
<dbReference type="SUPFAM" id="SSF52058">
    <property type="entry name" value="L domain-like"/>
    <property type="match status" value="1"/>
</dbReference>
<proteinExistence type="predicted"/>
<evidence type="ECO:0000256" key="3">
    <source>
        <dbReference type="ARBA" id="ARBA00022737"/>
    </source>
</evidence>
<comment type="caution">
    <text evidence="6">The sequence shown here is derived from an EMBL/GenBank/DDBJ whole genome shotgun (WGS) entry which is preliminary data.</text>
</comment>
<keyword evidence="5" id="KW-0472">Membrane</keyword>
<evidence type="ECO:0000256" key="5">
    <source>
        <dbReference type="SAM" id="Phobius"/>
    </source>
</evidence>
<dbReference type="PANTHER" id="PTHR24369">
    <property type="entry name" value="ANTIGEN BSP, PUTATIVE-RELATED"/>
    <property type="match status" value="1"/>
</dbReference>
<name>A0ABQ7QR63_PLUXY</name>
<evidence type="ECO:0000256" key="4">
    <source>
        <dbReference type="SAM" id="MobiDB-lite"/>
    </source>
</evidence>
<dbReference type="Proteomes" id="UP000823941">
    <property type="component" value="Chromosome 10"/>
</dbReference>
<keyword evidence="2" id="KW-0732">Signal</keyword>
<reference evidence="6 7" key="1">
    <citation type="submission" date="2021-06" db="EMBL/GenBank/DDBJ databases">
        <title>A haploid diamondback moth (Plutella xylostella L.) genome assembly resolves 31 chromosomes and identifies a diamide resistance mutation.</title>
        <authorList>
            <person name="Ward C.M."/>
            <person name="Perry K.D."/>
            <person name="Baker G."/>
            <person name="Powis K."/>
            <person name="Heckel D.G."/>
            <person name="Baxter S.W."/>
        </authorList>
    </citation>
    <scope>NUCLEOTIDE SEQUENCE [LARGE SCALE GENOMIC DNA]</scope>
    <source>
        <strain evidence="6 7">LV</strain>
        <tissue evidence="6">Single pupa</tissue>
    </source>
</reference>
<feature type="transmembrane region" description="Helical" evidence="5">
    <location>
        <begin position="30"/>
        <end position="55"/>
    </location>
</feature>
<dbReference type="InterPro" id="IPR032675">
    <property type="entry name" value="LRR_dom_sf"/>
</dbReference>
<sequence length="703" mass="79285">MSMLDNNRLIRKTTAAFSSAKKNTSCSRGWLRVAVQGTFCVITVASFILVLIMAIQRSSIEYDDYNKTKTCYTTSCTIICHEDNFDYDYEEEVYFAVLNGYECDSMTITFYKAMFPGGHLPLNWLTKIRADVTTLKITSGNLSYIHPHSFISTFTKKVKKLVLEGLTLEKWSSNMLIGLMKLESLVLKYCHINGGIKRNALRGAEDHLVNISITYSGRWDPANITGSATLPSIYSVDFSHNSFGDLLNRNSFRDLRHCRVLNLCSSQITSIGLGAFDYLEHIQHINLSDNFLVSVPGTIFDRILAIVRPSPTIELQNNLWVCYCGLEYLDLMTSDSLLMGLTCFHPEVYRGMSFSRFKAECEAMNITSVVTAKPPIDLDKSRTHNDMSIVMDNKCKNTSNTNVPSRIIYGNQYSCLNYRIHHMGYGILSSLTDSAQNYSKNSQFQLTFYIEHHGFSMVELISKGDFDLGIIWFKSNCPEQIYCIGILPSTLKILNVDMNSTYTVCTMDDSGPILKFDSCTLISASILDEMHEESSPKAYKAYIFVIALFGAGGFGAILLYGIIIRNPILLRGSKRVVIVKHKLTDAMVLPPQVPYRSFSQKTNTNNEQGKVGVPGKSSLSRSASMRSSSSGYVTAEQPTQQQLTEWRLQNHFSPSPLKQNSISWIFDTESNYYSSFPDYHIYESPIEILTNNETKSNVICMER</sequence>